<dbReference type="SMART" id="SM00388">
    <property type="entry name" value="HisKA"/>
    <property type="match status" value="1"/>
</dbReference>
<dbReference type="CDD" id="cd00082">
    <property type="entry name" value="HisKA"/>
    <property type="match status" value="1"/>
</dbReference>
<dbReference type="Pfam" id="PF08448">
    <property type="entry name" value="PAS_4"/>
    <property type="match status" value="2"/>
</dbReference>
<sequence>MPSTPTAGPSASDSVSFLDGGGEMAALVRDFDWNGTTLGPPQDWPQSLKTAVGIMLSSKFPMFVAWGPELRFLYNDGYSEVLGGKHPAALGGRFEDIWFEIWPDISPLVDRALAGEATYWRDLPLVMMRKGYEEKTWFTFSYSPLRGDDGAVAGMFCACVETTDTVLAERRRIDEAQRLEQLFDRSPSFMTVLRGPEHIFEMLNQAYLQLVGHRNLIGRPAREALPEVVGQGFFELLDEVYASGKPFTGRSMKIHLQRAPDASPEERLLDFVFQPIADADGRISGVFVEGYDVTERHLAELALRESEERFRLIADSAPVPMWVTRLDRTRSFANRAYVDFLGISYEDAIDFDWRTIVHPDDAARILADSVAGEESLKPFVLEGRYRRGDGQWRWLRSESQPRWGPQGEHIGFIGVAHDITDSKHAEAALREVNETLERRVAERTADLSAALDRLQAEVGERERAEEALRQAQKMEAVGQLTGGIAHDFNNLLTPIMGGLDIIANKVEDPRLKRIADAALESTRRGARLTSQLLAFSRIQRISMAPVAVNDVIGKMGSLLRQTIGGAIRIDTLLDRDVQYAVCDANQLENAILNLAINARDAMPDGGSLSISTSRTSLHDAPDIEAGDFVCISVADSGEGMSPEVAERATEPFFSTKPLGKGTGLGLAQVYGIARQSGGTLRIESGVGIGTRIDLFLPAAEAGAAVAEGDTAAQADLDDHDGGAAIMIVDDDSDVRSFLADSLEGLGHKVRMAEDGEAALETLASWEPDLMLLDYAMPLMHGGEVARKARAFHPALPIIFVTGYAETEQLEAALGPSVDILRKPFSVSGLAAAIDKVLKRKCMRP</sequence>
<feature type="domain" description="Response regulatory" evidence="7">
    <location>
        <begin position="724"/>
        <end position="837"/>
    </location>
</feature>
<dbReference type="InterPro" id="IPR000700">
    <property type="entry name" value="PAS-assoc_C"/>
</dbReference>
<evidence type="ECO:0000259" key="8">
    <source>
        <dbReference type="PROSITE" id="PS50112"/>
    </source>
</evidence>
<dbReference type="NCBIfam" id="TIGR00229">
    <property type="entry name" value="sensory_box"/>
    <property type="match status" value="1"/>
</dbReference>
<evidence type="ECO:0000259" key="9">
    <source>
        <dbReference type="PROSITE" id="PS50113"/>
    </source>
</evidence>
<comment type="caution">
    <text evidence="10">The sequence shown here is derived from an EMBL/GenBank/DDBJ whole genome shotgun (WGS) entry which is preliminary data.</text>
</comment>
<dbReference type="EC" id="2.7.13.3" evidence="2"/>
<dbReference type="CDD" id="cd00130">
    <property type="entry name" value="PAS"/>
    <property type="match status" value="1"/>
</dbReference>
<dbReference type="SUPFAM" id="SSF55874">
    <property type="entry name" value="ATPase domain of HSP90 chaperone/DNA topoisomerase II/histidine kinase"/>
    <property type="match status" value="1"/>
</dbReference>
<gene>
    <name evidence="10" type="ORF">RQX22_10790</name>
</gene>
<dbReference type="PROSITE" id="PS50110">
    <property type="entry name" value="RESPONSE_REGULATORY"/>
    <property type="match status" value="1"/>
</dbReference>
<dbReference type="Gene3D" id="3.30.450.20">
    <property type="entry name" value="PAS domain"/>
    <property type="match status" value="3"/>
</dbReference>
<dbReference type="Proteomes" id="UP001259572">
    <property type="component" value="Unassembled WGS sequence"/>
</dbReference>
<dbReference type="Pfam" id="PF08447">
    <property type="entry name" value="PAS_3"/>
    <property type="match status" value="1"/>
</dbReference>
<evidence type="ECO:0000259" key="6">
    <source>
        <dbReference type="PROSITE" id="PS50109"/>
    </source>
</evidence>
<dbReference type="Gene3D" id="3.40.50.2300">
    <property type="match status" value="1"/>
</dbReference>
<feature type="domain" description="Histidine kinase" evidence="6">
    <location>
        <begin position="483"/>
        <end position="700"/>
    </location>
</feature>
<dbReference type="PANTHER" id="PTHR43065">
    <property type="entry name" value="SENSOR HISTIDINE KINASE"/>
    <property type="match status" value="1"/>
</dbReference>
<evidence type="ECO:0000256" key="4">
    <source>
        <dbReference type="PROSITE-ProRule" id="PRU00169"/>
    </source>
</evidence>
<dbReference type="RefSeq" id="WP_315726371.1">
    <property type="nucleotide sequence ID" value="NZ_JAVUPU010000005.1"/>
</dbReference>
<keyword evidence="11" id="KW-1185">Reference proteome</keyword>
<protein>
    <recommendedName>
        <fullName evidence="2">histidine kinase</fullName>
        <ecNumber evidence="2">2.7.13.3</ecNumber>
    </recommendedName>
</protein>
<dbReference type="SMART" id="SM00086">
    <property type="entry name" value="PAC"/>
    <property type="match status" value="3"/>
</dbReference>
<dbReference type="Gene3D" id="3.30.565.10">
    <property type="entry name" value="Histidine kinase-like ATPase, C-terminal domain"/>
    <property type="match status" value="1"/>
</dbReference>
<dbReference type="PROSITE" id="PS50109">
    <property type="entry name" value="HIS_KIN"/>
    <property type="match status" value="1"/>
</dbReference>
<dbReference type="EMBL" id="JAVUPU010000005">
    <property type="protein sequence ID" value="MDT9599435.1"/>
    <property type="molecule type" value="Genomic_DNA"/>
</dbReference>
<dbReference type="InterPro" id="IPR004358">
    <property type="entry name" value="Sig_transdc_His_kin-like_C"/>
</dbReference>
<accession>A0ABU3Q7P7</accession>
<dbReference type="InterPro" id="IPR001789">
    <property type="entry name" value="Sig_transdc_resp-reg_receiver"/>
</dbReference>
<dbReference type="PROSITE" id="PS50112">
    <property type="entry name" value="PAS"/>
    <property type="match status" value="1"/>
</dbReference>
<dbReference type="PANTHER" id="PTHR43065:SF42">
    <property type="entry name" value="TWO-COMPONENT SENSOR PPRA"/>
    <property type="match status" value="1"/>
</dbReference>
<dbReference type="InterPro" id="IPR035965">
    <property type="entry name" value="PAS-like_dom_sf"/>
</dbReference>
<evidence type="ECO:0000313" key="10">
    <source>
        <dbReference type="EMBL" id="MDT9599435.1"/>
    </source>
</evidence>
<dbReference type="InterPro" id="IPR011006">
    <property type="entry name" value="CheY-like_superfamily"/>
</dbReference>
<keyword evidence="3 4" id="KW-0597">Phosphoprotein</keyword>
<feature type="domain" description="PAS" evidence="8">
    <location>
        <begin position="306"/>
        <end position="365"/>
    </location>
</feature>
<dbReference type="Pfam" id="PF02518">
    <property type="entry name" value="HATPase_c"/>
    <property type="match status" value="1"/>
</dbReference>
<name>A0ABU3Q7P7_9SPHN</name>
<dbReference type="InterPro" id="IPR000014">
    <property type="entry name" value="PAS"/>
</dbReference>
<dbReference type="InterPro" id="IPR036890">
    <property type="entry name" value="HATPase_C_sf"/>
</dbReference>
<feature type="modified residue" description="4-aspartylphosphate" evidence="4">
    <location>
        <position position="773"/>
    </location>
</feature>
<feature type="coiled-coil region" evidence="5">
    <location>
        <begin position="447"/>
        <end position="474"/>
    </location>
</feature>
<dbReference type="SUPFAM" id="SSF47384">
    <property type="entry name" value="Homodimeric domain of signal transducing histidine kinase"/>
    <property type="match status" value="1"/>
</dbReference>
<dbReference type="InterPro" id="IPR036097">
    <property type="entry name" value="HisK_dim/P_sf"/>
</dbReference>
<dbReference type="Pfam" id="PF00512">
    <property type="entry name" value="HisKA"/>
    <property type="match status" value="1"/>
</dbReference>
<dbReference type="InterPro" id="IPR003594">
    <property type="entry name" value="HATPase_dom"/>
</dbReference>
<dbReference type="SMART" id="SM00387">
    <property type="entry name" value="HATPase_c"/>
    <property type="match status" value="1"/>
</dbReference>
<dbReference type="PRINTS" id="PR00344">
    <property type="entry name" value="BCTRLSENSOR"/>
</dbReference>
<dbReference type="Pfam" id="PF00072">
    <property type="entry name" value="Response_reg"/>
    <property type="match status" value="1"/>
</dbReference>
<keyword evidence="5" id="KW-0175">Coiled coil</keyword>
<dbReference type="CDD" id="cd00156">
    <property type="entry name" value="REC"/>
    <property type="match status" value="1"/>
</dbReference>
<dbReference type="InterPro" id="IPR013656">
    <property type="entry name" value="PAS_4"/>
</dbReference>
<dbReference type="SMART" id="SM00448">
    <property type="entry name" value="REC"/>
    <property type="match status" value="1"/>
</dbReference>
<reference evidence="10 11" key="1">
    <citation type="submission" date="2023-05" db="EMBL/GenBank/DDBJ databases">
        <authorList>
            <person name="Guo Y."/>
        </authorList>
    </citation>
    <scope>NUCLEOTIDE SEQUENCE [LARGE SCALE GENOMIC DNA]</scope>
    <source>
        <strain evidence="10 11">GR2756</strain>
    </source>
</reference>
<dbReference type="InterPro" id="IPR005467">
    <property type="entry name" value="His_kinase_dom"/>
</dbReference>
<feature type="domain" description="PAC" evidence="9">
    <location>
        <begin position="250"/>
        <end position="305"/>
    </location>
</feature>
<dbReference type="SUPFAM" id="SSF55785">
    <property type="entry name" value="PYP-like sensor domain (PAS domain)"/>
    <property type="match status" value="2"/>
</dbReference>
<evidence type="ECO:0000256" key="5">
    <source>
        <dbReference type="SAM" id="Coils"/>
    </source>
</evidence>
<evidence type="ECO:0000256" key="1">
    <source>
        <dbReference type="ARBA" id="ARBA00000085"/>
    </source>
</evidence>
<evidence type="ECO:0000259" key="7">
    <source>
        <dbReference type="PROSITE" id="PS50110"/>
    </source>
</evidence>
<dbReference type="InterPro" id="IPR001610">
    <property type="entry name" value="PAC"/>
</dbReference>
<feature type="domain" description="PAC" evidence="9">
    <location>
        <begin position="379"/>
        <end position="431"/>
    </location>
</feature>
<dbReference type="PROSITE" id="PS50113">
    <property type="entry name" value="PAC"/>
    <property type="match status" value="2"/>
</dbReference>
<dbReference type="InterPro" id="IPR003661">
    <property type="entry name" value="HisK_dim/P_dom"/>
</dbReference>
<proteinExistence type="predicted"/>
<dbReference type="InterPro" id="IPR013655">
    <property type="entry name" value="PAS_fold_3"/>
</dbReference>
<dbReference type="SMART" id="SM00091">
    <property type="entry name" value="PAS"/>
    <property type="match status" value="2"/>
</dbReference>
<dbReference type="Gene3D" id="1.10.287.130">
    <property type="match status" value="1"/>
</dbReference>
<evidence type="ECO:0000256" key="2">
    <source>
        <dbReference type="ARBA" id="ARBA00012438"/>
    </source>
</evidence>
<evidence type="ECO:0000256" key="3">
    <source>
        <dbReference type="ARBA" id="ARBA00022553"/>
    </source>
</evidence>
<organism evidence="10 11">
    <name type="scientific">Sphingosinicella rhizophila</name>
    <dbReference type="NCBI Taxonomy" id="3050082"/>
    <lineage>
        <taxon>Bacteria</taxon>
        <taxon>Pseudomonadati</taxon>
        <taxon>Pseudomonadota</taxon>
        <taxon>Alphaproteobacteria</taxon>
        <taxon>Sphingomonadales</taxon>
        <taxon>Sphingosinicellaceae</taxon>
        <taxon>Sphingosinicella</taxon>
    </lineage>
</organism>
<comment type="catalytic activity">
    <reaction evidence="1">
        <text>ATP + protein L-histidine = ADP + protein N-phospho-L-histidine.</text>
        <dbReference type="EC" id="2.7.13.3"/>
    </reaction>
</comment>
<dbReference type="SUPFAM" id="SSF52172">
    <property type="entry name" value="CheY-like"/>
    <property type="match status" value="1"/>
</dbReference>
<evidence type="ECO:0000313" key="11">
    <source>
        <dbReference type="Proteomes" id="UP001259572"/>
    </source>
</evidence>